<evidence type="ECO:0000259" key="2">
    <source>
        <dbReference type="Pfam" id="PF11738"/>
    </source>
</evidence>
<dbReference type="InterPro" id="IPR021729">
    <property type="entry name" value="DUF3298"/>
</dbReference>
<reference evidence="3 4" key="1">
    <citation type="submission" date="2020-08" db="EMBL/GenBank/DDBJ databases">
        <title>The Agave Microbiome: Exploring the role of microbial communities in plant adaptations to desert environments.</title>
        <authorList>
            <person name="Partida-Martinez L.P."/>
        </authorList>
    </citation>
    <scope>NUCLEOTIDE SEQUENCE [LARGE SCALE GENOMIC DNA]</scope>
    <source>
        <strain evidence="3 4">AT2.18</strain>
    </source>
</reference>
<evidence type="ECO:0000313" key="3">
    <source>
        <dbReference type="EMBL" id="MBB2991523.1"/>
    </source>
</evidence>
<dbReference type="InterPro" id="IPR053421">
    <property type="entry name" value="Esterase_Immunogenic_RsiV"/>
</dbReference>
<comment type="caution">
    <text evidence="3">The sequence shown here is derived from an EMBL/GenBank/DDBJ whole genome shotgun (WGS) entry which is preliminary data.</text>
</comment>
<proteinExistence type="predicted"/>
<dbReference type="NCBIfam" id="NF043047">
    <property type="entry name" value="EstaseRv3036c"/>
    <property type="match status" value="1"/>
</dbReference>
<dbReference type="Proteomes" id="UP000550501">
    <property type="component" value="Unassembled WGS sequence"/>
</dbReference>
<dbReference type="InterPro" id="IPR037126">
    <property type="entry name" value="PdaC/RsiV-like_sf"/>
</dbReference>
<dbReference type="AlphaFoldDB" id="A0A839Q7N9"/>
<accession>A0A839Q7N9</accession>
<dbReference type="Pfam" id="PF11738">
    <property type="entry name" value="DUF3298"/>
    <property type="match status" value="1"/>
</dbReference>
<evidence type="ECO:0000313" key="4">
    <source>
        <dbReference type="Proteomes" id="UP000550501"/>
    </source>
</evidence>
<organism evidence="3 4">
    <name type="scientific">Mycolicibacterium iranicum</name>
    <name type="common">Mycobacterium iranicum</name>
    <dbReference type="NCBI Taxonomy" id="912594"/>
    <lineage>
        <taxon>Bacteria</taxon>
        <taxon>Bacillati</taxon>
        <taxon>Actinomycetota</taxon>
        <taxon>Actinomycetes</taxon>
        <taxon>Mycobacteriales</taxon>
        <taxon>Mycobacteriaceae</taxon>
        <taxon>Mycolicibacterium</taxon>
    </lineage>
</organism>
<protein>
    <recommendedName>
        <fullName evidence="2">DUF3298 domain-containing protein</fullName>
    </recommendedName>
</protein>
<sequence>MRILAAAVTAAGISVGLMAAPTAAAQPVAPVPSACAALGGTVDAEQMCRVHTETPTYRLDYTFPADYPDQQALTAYLTQTRDGFVNVSEMPGSSWNLPYVLDARGTGYRTGPDDGGTRSVVFEVYENVGGAHPQTWFKSFNWDVAKKAPLTFDTLFRPDTEPLNTIFPIVQADLSRQLGIDAPISPADGLDPAKYQEFAVTEDAVIFFFGQGEIMAGAGGALQATIPRTAIESMLAAPVQPGTNP</sequence>
<keyword evidence="1" id="KW-0732">Signal</keyword>
<dbReference type="Gene3D" id="3.90.640.20">
    <property type="entry name" value="Heat-shock cognate protein, ATPase"/>
    <property type="match status" value="1"/>
</dbReference>
<name>A0A839Q7N9_MYCIR</name>
<gene>
    <name evidence="3" type="ORF">FHR72_003008</name>
</gene>
<feature type="domain" description="DUF3298" evidence="2">
    <location>
        <begin position="154"/>
        <end position="228"/>
    </location>
</feature>
<dbReference type="EMBL" id="JACHVU010000006">
    <property type="protein sequence ID" value="MBB2991523.1"/>
    <property type="molecule type" value="Genomic_DNA"/>
</dbReference>
<keyword evidence="4" id="KW-1185">Reference proteome</keyword>
<dbReference type="Gene3D" id="3.30.565.40">
    <property type="entry name" value="Fervidobacterium nodosum Rt17-B1 like"/>
    <property type="match status" value="1"/>
</dbReference>
<feature type="chain" id="PRO_5039720830" description="DUF3298 domain-containing protein" evidence="1">
    <location>
        <begin position="20"/>
        <end position="245"/>
    </location>
</feature>
<feature type="signal peptide" evidence="1">
    <location>
        <begin position="1"/>
        <end position="19"/>
    </location>
</feature>
<dbReference type="RefSeq" id="WP_183469325.1">
    <property type="nucleotide sequence ID" value="NZ_JACHVU010000006.1"/>
</dbReference>
<evidence type="ECO:0000256" key="1">
    <source>
        <dbReference type="SAM" id="SignalP"/>
    </source>
</evidence>